<sequence>MQAEEVRSEGCPPPLHRKFFEVTLNGRTFVIEDKFRPIRTIGHGSYGTVCMVQNLFDGSFSAIKKMDHAFENGVFAKRALREVRILRFLKDRHENVMDVEDVYCSGGSADNYSDVYLRSGMMQTDLNSVLSSRQPLSEEHHRFFMFQLLSSLDFMHRAGVLHRDIKPRNILLNQDCDLRVCDFGLARTVPRRQPAAARSLNTSAVTPTTLPSPSTAPGSPDFPSPVASAASAGPHAAAEGGVPGAPVPVPQDGGAPAAGGRAANPPMTSYVATRWYRAPELIWGSGDYDGRVDVWAAGCVLAEMLGHGKVLFPGRDSRDQLEQIVLLLGLPDPDVMAEIPEGARRFMQAVEDRHLREHGPRTSESVREILGEKFPEASEKCLDLLAGMLAVHPSQRLSAAACLRAPWFDEGVAGGDEDEAGQERDGEGDVQMGGVEGADTRLLLPAEKMQHPSDVMHDAAAAADADEAQPPLSSVHLHQHLDAQLPLLTHLMPVEAFAFEQDNGRTAGSLPLYRRELLREQAHWHRQIEERYIEAWRRERQEEQDQEPEVGGGELELVLREADGEGHSEGEIDIEEEAQQDRRRDAAFATEVSHHTAEVMPSTPQAQTAVAAAAAAHTPPQHFPSEIPNAEREAASCMKKDTHAGTEREGEERCNLGGSSVNTPNSLQQQQRRGEAQASRAPPPAADADGGSADRPAPPSAGPPSLALLSNLLSVWQRSPHHRERDRLSKGRDIPPNQHRQTRDE</sequence>
<comment type="cofactor">
    <cofactor evidence="7">
        <name>Mg(2+)</name>
        <dbReference type="ChEBI" id="CHEBI:18420"/>
    </cofactor>
</comment>
<feature type="compositionally biased region" description="Low complexity" evidence="8">
    <location>
        <begin position="250"/>
        <end position="264"/>
    </location>
</feature>
<dbReference type="SUPFAM" id="SSF56112">
    <property type="entry name" value="Protein kinase-like (PK-like)"/>
    <property type="match status" value="1"/>
</dbReference>
<dbReference type="Pfam" id="PF00069">
    <property type="entry name" value="Pkinase"/>
    <property type="match status" value="2"/>
</dbReference>
<keyword evidence="2 7" id="KW-0808">Transferase</keyword>
<protein>
    <recommendedName>
        <fullName evidence="7">Mitogen-activated protein kinase</fullName>
        <ecNumber evidence="7">2.7.11.24</ecNumber>
    </recommendedName>
</protein>
<evidence type="ECO:0000256" key="5">
    <source>
        <dbReference type="ARBA" id="ARBA00022840"/>
    </source>
</evidence>
<dbReference type="InterPro" id="IPR000719">
    <property type="entry name" value="Prot_kinase_dom"/>
</dbReference>
<dbReference type="PROSITE" id="PS50011">
    <property type="entry name" value="PROTEIN_KINASE_DOM"/>
    <property type="match status" value="1"/>
</dbReference>
<dbReference type="InterPro" id="IPR050117">
    <property type="entry name" value="MAPK"/>
</dbReference>
<dbReference type="PROSITE" id="PS01351">
    <property type="entry name" value="MAPK"/>
    <property type="match status" value="1"/>
</dbReference>
<comment type="similarity">
    <text evidence="7">Belongs to the protein kinase superfamily. Ser/Thr protein kinase family. MAP kinase subfamily.</text>
</comment>
<name>A0A0G4FVX7_9ALVE</name>
<dbReference type="InterPro" id="IPR003527">
    <property type="entry name" value="MAP_kinase_CS"/>
</dbReference>
<dbReference type="PhylomeDB" id="A0A0G4FVX7"/>
<evidence type="ECO:0000256" key="4">
    <source>
        <dbReference type="ARBA" id="ARBA00022777"/>
    </source>
</evidence>
<gene>
    <name evidence="10" type="ORF">Cvel_19024</name>
</gene>
<feature type="domain" description="Protein kinase" evidence="9">
    <location>
        <begin position="35"/>
        <end position="408"/>
    </location>
</feature>
<dbReference type="GO" id="GO:0004707">
    <property type="term" value="F:MAP kinase activity"/>
    <property type="evidence" value="ECO:0007669"/>
    <property type="project" value="UniProtKB-EC"/>
</dbReference>
<feature type="region of interest" description="Disordered" evidence="8">
    <location>
        <begin position="413"/>
        <end position="434"/>
    </location>
</feature>
<dbReference type="SMART" id="SM00220">
    <property type="entry name" value="S_TKc"/>
    <property type="match status" value="1"/>
</dbReference>
<feature type="compositionally biased region" description="Polar residues" evidence="8">
    <location>
        <begin position="657"/>
        <end position="671"/>
    </location>
</feature>
<evidence type="ECO:0000313" key="10">
    <source>
        <dbReference type="EMBL" id="CEM19339.1"/>
    </source>
</evidence>
<dbReference type="InterPro" id="IPR011009">
    <property type="entry name" value="Kinase-like_dom_sf"/>
</dbReference>
<evidence type="ECO:0000259" key="9">
    <source>
        <dbReference type="PROSITE" id="PS50011"/>
    </source>
</evidence>
<feature type="compositionally biased region" description="Basic and acidic residues" evidence="8">
    <location>
        <begin position="629"/>
        <end position="654"/>
    </location>
</feature>
<feature type="compositionally biased region" description="Basic and acidic residues" evidence="8">
    <location>
        <begin position="723"/>
        <end position="733"/>
    </location>
</feature>
<evidence type="ECO:0000256" key="8">
    <source>
        <dbReference type="SAM" id="MobiDB-lite"/>
    </source>
</evidence>
<dbReference type="Gene3D" id="3.30.200.20">
    <property type="entry name" value="Phosphorylase Kinase, domain 1"/>
    <property type="match status" value="1"/>
</dbReference>
<feature type="binding site" evidence="6">
    <location>
        <position position="65"/>
    </location>
    <ligand>
        <name>ATP</name>
        <dbReference type="ChEBI" id="CHEBI:30616"/>
    </ligand>
</feature>
<keyword evidence="7" id="KW-0460">Magnesium</keyword>
<organism evidence="10">
    <name type="scientific">Chromera velia CCMP2878</name>
    <dbReference type="NCBI Taxonomy" id="1169474"/>
    <lineage>
        <taxon>Eukaryota</taxon>
        <taxon>Sar</taxon>
        <taxon>Alveolata</taxon>
        <taxon>Colpodellida</taxon>
        <taxon>Chromeraceae</taxon>
        <taxon>Chromera</taxon>
    </lineage>
</organism>
<keyword evidence="5 6" id="KW-0067">ATP-binding</keyword>
<evidence type="ECO:0000256" key="6">
    <source>
        <dbReference type="PROSITE-ProRule" id="PRU10141"/>
    </source>
</evidence>
<dbReference type="EMBL" id="CDMZ01000675">
    <property type="protein sequence ID" value="CEM19339.1"/>
    <property type="molecule type" value="Genomic_DNA"/>
</dbReference>
<feature type="region of interest" description="Disordered" evidence="8">
    <location>
        <begin position="591"/>
        <end position="706"/>
    </location>
</feature>
<dbReference type="GO" id="GO:0005524">
    <property type="term" value="F:ATP binding"/>
    <property type="evidence" value="ECO:0007669"/>
    <property type="project" value="UniProtKB-UniRule"/>
</dbReference>
<dbReference type="EC" id="2.7.11.24" evidence="7"/>
<feature type="region of interest" description="Disordered" evidence="8">
    <location>
        <begin position="718"/>
        <end position="745"/>
    </location>
</feature>
<comment type="activity regulation">
    <text evidence="7">Activated by threonine and tyrosine phosphorylation.</text>
</comment>
<dbReference type="PROSITE" id="PS00108">
    <property type="entry name" value="PROTEIN_KINASE_ST"/>
    <property type="match status" value="1"/>
</dbReference>
<feature type="compositionally biased region" description="Low complexity" evidence="8">
    <location>
        <begin position="202"/>
        <end position="240"/>
    </location>
</feature>
<dbReference type="PROSITE" id="PS00107">
    <property type="entry name" value="PROTEIN_KINASE_ATP"/>
    <property type="match status" value="1"/>
</dbReference>
<evidence type="ECO:0000256" key="7">
    <source>
        <dbReference type="RuleBase" id="RU361165"/>
    </source>
</evidence>
<feature type="compositionally biased region" description="Low complexity" evidence="8">
    <location>
        <begin position="686"/>
        <end position="695"/>
    </location>
</feature>
<accession>A0A0G4FVX7</accession>
<dbReference type="VEuPathDB" id="CryptoDB:Cvel_19024"/>
<evidence type="ECO:0000256" key="2">
    <source>
        <dbReference type="ARBA" id="ARBA00022679"/>
    </source>
</evidence>
<keyword evidence="1 7" id="KW-0723">Serine/threonine-protein kinase</keyword>
<feature type="region of interest" description="Disordered" evidence="8">
    <location>
        <begin position="194"/>
        <end position="264"/>
    </location>
</feature>
<dbReference type="Gene3D" id="1.10.510.10">
    <property type="entry name" value="Transferase(Phosphotransferase) domain 1"/>
    <property type="match status" value="2"/>
</dbReference>
<comment type="catalytic activity">
    <reaction evidence="7">
        <text>L-threonyl-[protein] + ATP = O-phospho-L-threonyl-[protein] + ADP + H(+)</text>
        <dbReference type="Rhea" id="RHEA:46608"/>
        <dbReference type="Rhea" id="RHEA-COMP:11060"/>
        <dbReference type="Rhea" id="RHEA-COMP:11605"/>
        <dbReference type="ChEBI" id="CHEBI:15378"/>
        <dbReference type="ChEBI" id="CHEBI:30013"/>
        <dbReference type="ChEBI" id="CHEBI:30616"/>
        <dbReference type="ChEBI" id="CHEBI:61977"/>
        <dbReference type="ChEBI" id="CHEBI:456216"/>
        <dbReference type="EC" id="2.7.11.24"/>
    </reaction>
</comment>
<dbReference type="AlphaFoldDB" id="A0A0G4FVX7"/>
<dbReference type="InterPro" id="IPR008271">
    <property type="entry name" value="Ser/Thr_kinase_AS"/>
</dbReference>
<keyword evidence="3 6" id="KW-0547">Nucleotide-binding</keyword>
<evidence type="ECO:0000256" key="3">
    <source>
        <dbReference type="ARBA" id="ARBA00022741"/>
    </source>
</evidence>
<dbReference type="InterPro" id="IPR017441">
    <property type="entry name" value="Protein_kinase_ATP_BS"/>
</dbReference>
<reference evidence="10" key="1">
    <citation type="submission" date="2014-11" db="EMBL/GenBank/DDBJ databases">
        <authorList>
            <person name="Otto D Thomas"/>
            <person name="Naeem Raeece"/>
        </authorList>
    </citation>
    <scope>NUCLEOTIDE SEQUENCE</scope>
</reference>
<feature type="compositionally biased region" description="Low complexity" evidence="8">
    <location>
        <begin position="603"/>
        <end position="620"/>
    </location>
</feature>
<evidence type="ECO:0000256" key="1">
    <source>
        <dbReference type="ARBA" id="ARBA00022527"/>
    </source>
</evidence>
<proteinExistence type="inferred from homology"/>
<keyword evidence="4 7" id="KW-0418">Kinase</keyword>
<dbReference type="PANTHER" id="PTHR24055">
    <property type="entry name" value="MITOGEN-ACTIVATED PROTEIN KINASE"/>
    <property type="match status" value="1"/>
</dbReference>